<dbReference type="InterPro" id="IPR036873">
    <property type="entry name" value="Rhodanese-like_dom_sf"/>
</dbReference>
<dbReference type="PANTHER" id="PTHR44086:SF10">
    <property type="entry name" value="THIOSULFATE SULFURTRANSFERASE_RHODANESE-LIKE DOMAIN-CONTAINING PROTEIN 3"/>
    <property type="match status" value="1"/>
</dbReference>
<name>A0A6J4I317_9PROT</name>
<accession>A0A6J4I317</accession>
<dbReference type="SMART" id="SM00450">
    <property type="entry name" value="RHOD"/>
    <property type="match status" value="1"/>
</dbReference>
<dbReference type="InterPro" id="IPR001763">
    <property type="entry name" value="Rhodanese-like_dom"/>
</dbReference>
<feature type="domain" description="Rhodanese" evidence="1">
    <location>
        <begin position="29"/>
        <end position="125"/>
    </location>
</feature>
<proteinExistence type="predicted"/>
<dbReference type="Gene3D" id="3.40.250.10">
    <property type="entry name" value="Rhodanese-like domain"/>
    <property type="match status" value="1"/>
</dbReference>
<organism evidence="2">
    <name type="scientific">uncultured Acetobacteraceae bacterium</name>
    <dbReference type="NCBI Taxonomy" id="169975"/>
    <lineage>
        <taxon>Bacteria</taxon>
        <taxon>Pseudomonadati</taxon>
        <taxon>Pseudomonadota</taxon>
        <taxon>Alphaproteobacteria</taxon>
        <taxon>Acetobacterales</taxon>
        <taxon>Acetobacteraceae</taxon>
        <taxon>environmental samples</taxon>
    </lineage>
</organism>
<dbReference type="Pfam" id="PF00581">
    <property type="entry name" value="Rhodanese"/>
    <property type="match status" value="1"/>
</dbReference>
<gene>
    <name evidence="2" type="ORF">AVDCRST_MAG08-1578</name>
</gene>
<sequence length="126" mass="13009">MPKTAKQMVSEAEATVPRMSGADAKALRGQPGVVFVDLREAAEIAASGKVPGALAIPRGLLEFRADPEGASKDAALTGAKTVVTYCASGGRAALAGKTLQEMGYTDVRSLGRFQDWVDAGGEAEKN</sequence>
<dbReference type="GO" id="GO:0004792">
    <property type="term" value="F:thiosulfate-cyanide sulfurtransferase activity"/>
    <property type="evidence" value="ECO:0007669"/>
    <property type="project" value="TreeGrafter"/>
</dbReference>
<evidence type="ECO:0000259" key="1">
    <source>
        <dbReference type="PROSITE" id="PS50206"/>
    </source>
</evidence>
<dbReference type="PANTHER" id="PTHR44086">
    <property type="entry name" value="THIOSULFATE SULFURTRANSFERASE RDL2, MITOCHONDRIAL-RELATED"/>
    <property type="match status" value="1"/>
</dbReference>
<dbReference type="PROSITE" id="PS50206">
    <property type="entry name" value="RHODANESE_3"/>
    <property type="match status" value="1"/>
</dbReference>
<evidence type="ECO:0000313" key="2">
    <source>
        <dbReference type="EMBL" id="CAA9240117.1"/>
    </source>
</evidence>
<dbReference type="SUPFAM" id="SSF52821">
    <property type="entry name" value="Rhodanese/Cell cycle control phosphatase"/>
    <property type="match status" value="1"/>
</dbReference>
<dbReference type="EMBL" id="CADCTG010000137">
    <property type="protein sequence ID" value="CAA9240117.1"/>
    <property type="molecule type" value="Genomic_DNA"/>
</dbReference>
<dbReference type="AlphaFoldDB" id="A0A6J4I317"/>
<reference evidence="2" key="1">
    <citation type="submission" date="2020-02" db="EMBL/GenBank/DDBJ databases">
        <authorList>
            <person name="Meier V. D."/>
        </authorList>
    </citation>
    <scope>NUCLEOTIDE SEQUENCE</scope>
    <source>
        <strain evidence="2">AVDCRST_MAG08</strain>
    </source>
</reference>
<protein>
    <submittedName>
        <fullName evidence="2">Rhodanese-like domain protein</fullName>
    </submittedName>
</protein>